<feature type="transmembrane region" description="Helical" evidence="9">
    <location>
        <begin position="206"/>
        <end position="224"/>
    </location>
</feature>
<feature type="transmembrane region" description="Helical" evidence="9">
    <location>
        <begin position="326"/>
        <end position="349"/>
    </location>
</feature>
<name>A0A1G6L7H8_9ACTN</name>
<evidence type="ECO:0000256" key="4">
    <source>
        <dbReference type="ARBA" id="ARBA00022475"/>
    </source>
</evidence>
<evidence type="ECO:0000256" key="2">
    <source>
        <dbReference type="ARBA" id="ARBA00008540"/>
    </source>
</evidence>
<feature type="transmembrane region" description="Helical" evidence="9">
    <location>
        <begin position="285"/>
        <end position="306"/>
    </location>
</feature>
<keyword evidence="5 9" id="KW-0812">Transmembrane</keyword>
<keyword evidence="4" id="KW-1003">Cell membrane</keyword>
<dbReference type="STRING" id="604330.SAMN04489857_0103"/>
<evidence type="ECO:0000256" key="5">
    <source>
        <dbReference type="ARBA" id="ARBA00022692"/>
    </source>
</evidence>
<proteinExistence type="inferred from homology"/>
<evidence type="ECO:0000313" key="10">
    <source>
        <dbReference type="EMBL" id="SDC39068.1"/>
    </source>
</evidence>
<dbReference type="NCBIfam" id="TIGR00796">
    <property type="entry name" value="livcs"/>
    <property type="match status" value="1"/>
</dbReference>
<evidence type="ECO:0000256" key="7">
    <source>
        <dbReference type="ARBA" id="ARBA00022989"/>
    </source>
</evidence>
<dbReference type="GO" id="GO:0005304">
    <property type="term" value="F:L-valine transmembrane transporter activity"/>
    <property type="evidence" value="ECO:0007669"/>
    <property type="project" value="TreeGrafter"/>
</dbReference>
<feature type="transmembrane region" description="Helical" evidence="9">
    <location>
        <begin position="124"/>
        <end position="143"/>
    </location>
</feature>
<evidence type="ECO:0000256" key="1">
    <source>
        <dbReference type="ARBA" id="ARBA00004651"/>
    </source>
</evidence>
<feature type="transmembrane region" description="Helical" evidence="9">
    <location>
        <begin position="421"/>
        <end position="442"/>
    </location>
</feature>
<feature type="transmembrane region" description="Helical" evidence="9">
    <location>
        <begin position="387"/>
        <end position="409"/>
    </location>
</feature>
<dbReference type="GO" id="GO:0015820">
    <property type="term" value="P:L-leucine transport"/>
    <property type="evidence" value="ECO:0007669"/>
    <property type="project" value="TreeGrafter"/>
</dbReference>
<keyword evidence="7 9" id="KW-1133">Transmembrane helix</keyword>
<feature type="transmembrane region" description="Helical" evidence="9">
    <location>
        <begin position="355"/>
        <end position="375"/>
    </location>
</feature>
<keyword evidence="11" id="KW-1185">Reference proteome</keyword>
<dbReference type="EMBL" id="FMZL01000012">
    <property type="protein sequence ID" value="SDC39068.1"/>
    <property type="molecule type" value="Genomic_DNA"/>
</dbReference>
<dbReference type="Pfam" id="PF05525">
    <property type="entry name" value="Branch_AA_trans"/>
    <property type="match status" value="1"/>
</dbReference>
<evidence type="ECO:0000256" key="6">
    <source>
        <dbReference type="ARBA" id="ARBA00022970"/>
    </source>
</evidence>
<keyword evidence="8 9" id="KW-0472">Membrane</keyword>
<evidence type="ECO:0000256" key="8">
    <source>
        <dbReference type="ARBA" id="ARBA00023136"/>
    </source>
</evidence>
<dbReference type="PANTHER" id="PTHR30588:SF0">
    <property type="entry name" value="BRANCHED-CHAIN AMINO ACID PERMEASE BRNQ"/>
    <property type="match status" value="1"/>
</dbReference>
<feature type="transmembrane region" description="Helical" evidence="9">
    <location>
        <begin position="155"/>
        <end position="174"/>
    </location>
</feature>
<feature type="transmembrane region" description="Helical" evidence="9">
    <location>
        <begin position="236"/>
        <end position="258"/>
    </location>
</feature>
<keyword evidence="6" id="KW-0029">Amino-acid transport</keyword>
<organism evidence="10 11">
    <name type="scientific">Parafannyhessea umbonata</name>
    <dbReference type="NCBI Taxonomy" id="604330"/>
    <lineage>
        <taxon>Bacteria</taxon>
        <taxon>Bacillati</taxon>
        <taxon>Actinomycetota</taxon>
        <taxon>Coriobacteriia</taxon>
        <taxon>Coriobacteriales</taxon>
        <taxon>Atopobiaceae</taxon>
        <taxon>Parafannyhessea</taxon>
    </lineage>
</organism>
<dbReference type="GO" id="GO:0015190">
    <property type="term" value="F:L-leucine transmembrane transporter activity"/>
    <property type="evidence" value="ECO:0007669"/>
    <property type="project" value="TreeGrafter"/>
</dbReference>
<dbReference type="GO" id="GO:0015818">
    <property type="term" value="P:isoleucine transport"/>
    <property type="evidence" value="ECO:0007669"/>
    <property type="project" value="TreeGrafter"/>
</dbReference>
<feature type="transmembrane region" description="Helical" evidence="9">
    <location>
        <begin position="43"/>
        <end position="65"/>
    </location>
</feature>
<dbReference type="GO" id="GO:0005886">
    <property type="term" value="C:plasma membrane"/>
    <property type="evidence" value="ECO:0007669"/>
    <property type="project" value="UniProtKB-SubCell"/>
</dbReference>
<reference evidence="11" key="1">
    <citation type="submission" date="2016-10" db="EMBL/GenBank/DDBJ databases">
        <authorList>
            <person name="Varghese N."/>
            <person name="Submissions S."/>
        </authorList>
    </citation>
    <scope>NUCLEOTIDE SEQUENCE [LARGE SCALE GENOMIC DNA]</scope>
    <source>
        <strain evidence="11">DSM 22619</strain>
    </source>
</reference>
<dbReference type="InterPro" id="IPR004685">
    <property type="entry name" value="Brnchd-chn_aa_trnsp_Livcs"/>
</dbReference>
<evidence type="ECO:0000256" key="9">
    <source>
        <dbReference type="SAM" id="Phobius"/>
    </source>
</evidence>
<dbReference type="RefSeq" id="WP_090846630.1">
    <property type="nucleotide sequence ID" value="NZ_FMZL01000012.1"/>
</dbReference>
<keyword evidence="3" id="KW-0813">Transport</keyword>
<sequence length="458" mass="46544">MADGNKLGVRDGIAVSSMLFGLFFGAGNLIFPIHMGQLAGRNAWWALLGFLVTGVGLPILGVAALGASRSKGLLDLSSRVGRRFGLAFTCVLYLTIGPLFAIPRCATVAYTVGIAQLLPKGAHGPWLLLFSLAFFAVVLALSLRPGKILTWVGKVLTPGFLVFLGILVAAALAAPSARVADVAPQGAYVASPFATGLLEGYNTMDALAGLAFGIVVVGVVRDLGVSDAADVARGTILSGAGSGLIMAVVYALVTVVGAQSRGAFAPSSNGGIAFAQIARLYLGDAGLVVLADTVTVACLKTAVGLVTSCSQTFVGMFGGRVTYRGWAVVFTLVSFALANGGLDALIAWLLPVLYVMYPLAIMLIVLALAGGAFGYDRVVLAWAEGLTLPAALVGAAASAPKALAATPVVRAMARVAAALPLASWGFGWVVPAAAGLAIGVAVHAVRARARTRGNVPSL</sequence>
<dbReference type="PANTHER" id="PTHR30588">
    <property type="entry name" value="BRANCHED-CHAIN AMINO ACID TRANSPORT SYSTEM 2 CARRIER PROTEIN"/>
    <property type="match status" value="1"/>
</dbReference>
<comment type="subcellular location">
    <subcellularLocation>
        <location evidence="1">Cell membrane</location>
        <topology evidence="1">Multi-pass membrane protein</topology>
    </subcellularLocation>
</comment>
<dbReference type="AlphaFoldDB" id="A0A1G6L7H8"/>
<dbReference type="Proteomes" id="UP000198528">
    <property type="component" value="Unassembled WGS sequence"/>
</dbReference>
<dbReference type="GO" id="GO:0015188">
    <property type="term" value="F:L-isoleucine transmembrane transporter activity"/>
    <property type="evidence" value="ECO:0007669"/>
    <property type="project" value="TreeGrafter"/>
</dbReference>
<protein>
    <submittedName>
        <fullName evidence="10">Branched-chain amino acid:cation transporter, LIVCS family</fullName>
    </submittedName>
</protein>
<gene>
    <name evidence="10" type="ORF">SAMN04487824_11230</name>
</gene>
<feature type="transmembrane region" description="Helical" evidence="9">
    <location>
        <begin position="12"/>
        <end position="31"/>
    </location>
</feature>
<evidence type="ECO:0000256" key="3">
    <source>
        <dbReference type="ARBA" id="ARBA00022448"/>
    </source>
</evidence>
<accession>A0A1G6L7H8</accession>
<comment type="similarity">
    <text evidence="2">Belongs to the branched chain amino acid transporter family.</text>
</comment>
<feature type="transmembrane region" description="Helical" evidence="9">
    <location>
        <begin position="86"/>
        <end position="112"/>
    </location>
</feature>
<evidence type="ECO:0000313" key="11">
    <source>
        <dbReference type="Proteomes" id="UP000198528"/>
    </source>
</evidence>